<keyword evidence="4 8" id="KW-0560">Oxidoreductase</keyword>
<dbReference type="GO" id="GO:0005506">
    <property type="term" value="F:iron ion binding"/>
    <property type="evidence" value="ECO:0007669"/>
    <property type="project" value="InterPro"/>
</dbReference>
<evidence type="ECO:0000313" key="9">
    <source>
        <dbReference type="EMBL" id="TKR95955.1"/>
    </source>
</evidence>
<keyword evidence="10" id="KW-1185">Reference proteome</keyword>
<evidence type="ECO:0000256" key="4">
    <source>
        <dbReference type="ARBA" id="ARBA00023002"/>
    </source>
</evidence>
<feature type="binding site" description="axial binding residue" evidence="7">
    <location>
        <position position="438"/>
    </location>
    <ligand>
        <name>heme</name>
        <dbReference type="ChEBI" id="CHEBI:30413"/>
    </ligand>
    <ligandPart>
        <name>Fe</name>
        <dbReference type="ChEBI" id="CHEBI:18248"/>
    </ligandPart>
</feature>
<dbReference type="GO" id="GO:0006082">
    <property type="term" value="P:organic acid metabolic process"/>
    <property type="evidence" value="ECO:0007669"/>
    <property type="project" value="TreeGrafter"/>
</dbReference>
<keyword evidence="6 8" id="KW-0503">Monooxygenase</keyword>
<dbReference type="InterPro" id="IPR050182">
    <property type="entry name" value="Cytochrome_P450_fam2"/>
</dbReference>
<comment type="caution">
    <text evidence="9">The sequence shown here is derived from an EMBL/GenBank/DDBJ whole genome shotgun (WGS) entry which is preliminary data.</text>
</comment>
<evidence type="ECO:0000256" key="1">
    <source>
        <dbReference type="ARBA" id="ARBA00001971"/>
    </source>
</evidence>
<evidence type="ECO:0000256" key="2">
    <source>
        <dbReference type="ARBA" id="ARBA00010617"/>
    </source>
</evidence>
<comment type="cofactor">
    <cofactor evidence="1 7">
        <name>heme</name>
        <dbReference type="ChEBI" id="CHEBI:30413"/>
    </cofactor>
</comment>
<evidence type="ECO:0000256" key="8">
    <source>
        <dbReference type="RuleBase" id="RU000461"/>
    </source>
</evidence>
<dbReference type="InterPro" id="IPR017972">
    <property type="entry name" value="Cyt_P450_CS"/>
</dbReference>
<reference evidence="9 10" key="1">
    <citation type="journal article" date="2015" name="Genome Biol.">
        <title>Comparative genomics of Steinernema reveals deeply conserved gene regulatory networks.</title>
        <authorList>
            <person name="Dillman A.R."/>
            <person name="Macchietto M."/>
            <person name="Porter C.F."/>
            <person name="Rogers A."/>
            <person name="Williams B."/>
            <person name="Antoshechkin I."/>
            <person name="Lee M.M."/>
            <person name="Goodwin Z."/>
            <person name="Lu X."/>
            <person name="Lewis E.E."/>
            <person name="Goodrich-Blair H."/>
            <person name="Stock S.P."/>
            <person name="Adams B.J."/>
            <person name="Sternberg P.W."/>
            <person name="Mortazavi A."/>
        </authorList>
    </citation>
    <scope>NUCLEOTIDE SEQUENCE [LARGE SCALE GENOMIC DNA]</scope>
    <source>
        <strain evidence="9 10">ALL</strain>
    </source>
</reference>
<dbReference type="EMBL" id="AZBU02000002">
    <property type="protein sequence ID" value="TKR95955.1"/>
    <property type="molecule type" value="Genomic_DNA"/>
</dbReference>
<dbReference type="PANTHER" id="PTHR24300">
    <property type="entry name" value="CYTOCHROME P450 508A4-RELATED"/>
    <property type="match status" value="1"/>
</dbReference>
<dbReference type="Proteomes" id="UP000298663">
    <property type="component" value="Unassembled WGS sequence"/>
</dbReference>
<evidence type="ECO:0000256" key="3">
    <source>
        <dbReference type="ARBA" id="ARBA00022723"/>
    </source>
</evidence>
<comment type="similarity">
    <text evidence="2 8">Belongs to the cytochrome P450 family.</text>
</comment>
<name>A0A4V6A6R3_STECR</name>
<dbReference type="GO" id="GO:0006805">
    <property type="term" value="P:xenobiotic metabolic process"/>
    <property type="evidence" value="ECO:0007669"/>
    <property type="project" value="TreeGrafter"/>
</dbReference>
<dbReference type="PRINTS" id="PR00385">
    <property type="entry name" value="P450"/>
</dbReference>
<keyword evidence="5 7" id="KW-0408">Iron</keyword>
<dbReference type="PRINTS" id="PR00463">
    <property type="entry name" value="EP450I"/>
</dbReference>
<dbReference type="OrthoDB" id="5836879at2759"/>
<dbReference type="AlphaFoldDB" id="A0A4V6A6R3"/>
<evidence type="ECO:0000256" key="7">
    <source>
        <dbReference type="PIRSR" id="PIRSR602401-1"/>
    </source>
</evidence>
<protein>
    <recommendedName>
        <fullName evidence="11">Cytochrome P450</fullName>
    </recommendedName>
</protein>
<dbReference type="GO" id="GO:0016712">
    <property type="term" value="F:oxidoreductase activity, acting on paired donors, with incorporation or reduction of molecular oxygen, reduced flavin or flavoprotein as one donor, and incorporation of one atom of oxygen"/>
    <property type="evidence" value="ECO:0007669"/>
    <property type="project" value="TreeGrafter"/>
</dbReference>
<evidence type="ECO:0000256" key="6">
    <source>
        <dbReference type="ARBA" id="ARBA00023033"/>
    </source>
</evidence>
<dbReference type="STRING" id="34508.A0A4V6A6R3"/>
<dbReference type="PANTHER" id="PTHR24300:SF338">
    <property type="entry name" value="CYTOCHROME P450 CYP36A1-RELATED"/>
    <property type="match status" value="1"/>
</dbReference>
<dbReference type="PROSITE" id="PS00086">
    <property type="entry name" value="CYTOCHROME_P450"/>
    <property type="match status" value="1"/>
</dbReference>
<dbReference type="FunFam" id="1.10.630.10:FF:000036">
    <property type="entry name" value="CYtochrome P450 family"/>
    <property type="match status" value="1"/>
</dbReference>
<dbReference type="SUPFAM" id="SSF48264">
    <property type="entry name" value="Cytochrome P450"/>
    <property type="match status" value="1"/>
</dbReference>
<dbReference type="Gene3D" id="1.10.630.10">
    <property type="entry name" value="Cytochrome P450"/>
    <property type="match status" value="1"/>
</dbReference>
<gene>
    <name evidence="9" type="ORF">L596_010043</name>
</gene>
<organism evidence="9 10">
    <name type="scientific">Steinernema carpocapsae</name>
    <name type="common">Entomopathogenic nematode</name>
    <dbReference type="NCBI Taxonomy" id="34508"/>
    <lineage>
        <taxon>Eukaryota</taxon>
        <taxon>Metazoa</taxon>
        <taxon>Ecdysozoa</taxon>
        <taxon>Nematoda</taxon>
        <taxon>Chromadorea</taxon>
        <taxon>Rhabditida</taxon>
        <taxon>Tylenchina</taxon>
        <taxon>Panagrolaimomorpha</taxon>
        <taxon>Strongyloidoidea</taxon>
        <taxon>Steinernematidae</taxon>
        <taxon>Steinernema</taxon>
    </lineage>
</organism>
<dbReference type="InterPro" id="IPR001128">
    <property type="entry name" value="Cyt_P450"/>
</dbReference>
<proteinExistence type="inferred from homology"/>
<reference evidence="9 10" key="2">
    <citation type="journal article" date="2019" name="G3 (Bethesda)">
        <title>Hybrid Assembly of the Genome of the Entomopathogenic Nematode Steinernema carpocapsae Identifies the X-Chromosome.</title>
        <authorList>
            <person name="Serra L."/>
            <person name="Macchietto M."/>
            <person name="Macias-Munoz A."/>
            <person name="McGill C.J."/>
            <person name="Rodriguez I.M."/>
            <person name="Rodriguez B."/>
            <person name="Murad R."/>
            <person name="Mortazavi A."/>
        </authorList>
    </citation>
    <scope>NUCLEOTIDE SEQUENCE [LARGE SCALE GENOMIC DNA]</scope>
    <source>
        <strain evidence="9 10">ALL</strain>
    </source>
</reference>
<dbReference type="GO" id="GO:0020037">
    <property type="term" value="F:heme binding"/>
    <property type="evidence" value="ECO:0007669"/>
    <property type="project" value="InterPro"/>
</dbReference>
<sequence>MLVPILIAVVIYYLYTFYFIERKKYPPGPLPVPGFGNLLAVGDDFSQNGHIKVQKWVKEYGKVFTLWMPRPTVLICDKELLKEYFIKQGEVFAGRPDLFVNRLLFGGNYGLIFNENDMYKQQRRFVLQVLRNFGMGKSILQDAIHVESRRLVNLFASVKNAPTDPSAFLTTAVGNIVHKLVFGTVREHDDPFIHKFKRDLMGVLEEMESKYIMAMDNLPFLRHFEKFFDFGIQRLIEHNDGVIDQVRPEIERHKETINYEQEPRDYIDAFLMEMKKREATGLGSFIDLQLLIAIYDLFAAGTETTITMLCYGIHYLLNYPQVQDKVHEEIDRVIGREHEVAMADQTRLPYVSATIQEIQRLGNILPLNLQHVVLEDVDIQNYHIPKGTIVVPQFQAVHESADEFDSPMAFRPERFLTPEGGFFKDDRVTPFSIGKRACAGEGIARMELFMFFTTLLQHFSFEPEIEGEPPKLEYTQGLIRGTRPFKCMVHKRST</sequence>
<accession>A0A4V6A6R3</accession>
<evidence type="ECO:0000256" key="5">
    <source>
        <dbReference type="ARBA" id="ARBA00023004"/>
    </source>
</evidence>
<evidence type="ECO:0000313" key="10">
    <source>
        <dbReference type="Proteomes" id="UP000298663"/>
    </source>
</evidence>
<dbReference type="Pfam" id="PF00067">
    <property type="entry name" value="p450"/>
    <property type="match status" value="1"/>
</dbReference>
<dbReference type="InterPro" id="IPR002401">
    <property type="entry name" value="Cyt_P450_E_grp-I"/>
</dbReference>
<keyword evidence="3 7" id="KW-0479">Metal-binding</keyword>
<evidence type="ECO:0008006" key="11">
    <source>
        <dbReference type="Google" id="ProtNLM"/>
    </source>
</evidence>
<keyword evidence="7 8" id="KW-0349">Heme</keyword>
<dbReference type="GO" id="GO:0005737">
    <property type="term" value="C:cytoplasm"/>
    <property type="evidence" value="ECO:0007669"/>
    <property type="project" value="TreeGrafter"/>
</dbReference>
<dbReference type="InterPro" id="IPR036396">
    <property type="entry name" value="Cyt_P450_sf"/>
</dbReference>